<dbReference type="SUPFAM" id="SSF109755">
    <property type="entry name" value="PhoU-like"/>
    <property type="match status" value="1"/>
</dbReference>
<dbReference type="FunFam" id="1.20.58.220:FF:000004">
    <property type="entry name" value="Phosphate-specific transport system accessory protein PhoU"/>
    <property type="match status" value="1"/>
</dbReference>
<evidence type="ECO:0000313" key="9">
    <source>
        <dbReference type="EMBL" id="EGY80856.1"/>
    </source>
</evidence>
<dbReference type="InterPro" id="IPR026022">
    <property type="entry name" value="PhoU_dom"/>
</dbReference>
<dbReference type="PIRSF" id="PIRSF003107">
    <property type="entry name" value="PhoU"/>
    <property type="match status" value="1"/>
</dbReference>
<dbReference type="HOGENOM" id="CLU_078518_3_0_9"/>
<dbReference type="STRING" id="997350.HMPREF9129_0040"/>
<keyword evidence="6 7" id="KW-0592">Phosphate transport</keyword>
<dbReference type="PATRIC" id="fig|997350.3.peg.39"/>
<dbReference type="Proteomes" id="UP000003422">
    <property type="component" value="Unassembled WGS sequence"/>
</dbReference>
<organism evidence="9 10">
    <name type="scientific">Peptoniphilus indolicus ATCC 29427</name>
    <dbReference type="NCBI Taxonomy" id="997350"/>
    <lineage>
        <taxon>Bacteria</taxon>
        <taxon>Bacillati</taxon>
        <taxon>Bacillota</taxon>
        <taxon>Tissierellia</taxon>
        <taxon>Tissierellales</taxon>
        <taxon>Peptoniphilaceae</taxon>
        <taxon>Peptoniphilus</taxon>
    </lineage>
</organism>
<sequence length="238" mass="27765">MRYFLIQEIRERKIILQEGLGEIVRKKFDEELALLNEEMLQMSMIVEKAIDKSVNLIFNADDKGIKEVFEYEEETDRLETKIQDHCLRLFLEQQPVATDLRWISATLKMITDMERIGDQARDIADLCKYFKEDDKVFSVDSIKEMAKATIAMVHKSIDAYVKRDVEIAGSVSKDDDVVDNYFIEVRAEFVKLIKNESLDAERIIDLIMITKYLERIADHAVNISRWIIFAIEGFPTEA</sequence>
<dbReference type="GO" id="GO:0045936">
    <property type="term" value="P:negative regulation of phosphate metabolic process"/>
    <property type="evidence" value="ECO:0007669"/>
    <property type="project" value="InterPro"/>
</dbReference>
<dbReference type="GO" id="GO:0006817">
    <property type="term" value="P:phosphate ion transport"/>
    <property type="evidence" value="ECO:0007669"/>
    <property type="project" value="UniProtKB-KW"/>
</dbReference>
<dbReference type="NCBIfam" id="TIGR02135">
    <property type="entry name" value="phoU_full"/>
    <property type="match status" value="1"/>
</dbReference>
<keyword evidence="4 7" id="KW-0813">Transport</keyword>
<comment type="caution">
    <text evidence="9">The sequence shown here is derived from an EMBL/GenBank/DDBJ whole genome shotgun (WGS) entry which is preliminary data.</text>
</comment>
<evidence type="ECO:0000256" key="5">
    <source>
        <dbReference type="ARBA" id="ARBA00022490"/>
    </source>
</evidence>
<accession>G4D0W0</accession>
<comment type="subcellular location">
    <subcellularLocation>
        <location evidence="1 7">Cytoplasm</location>
    </subcellularLocation>
</comment>
<keyword evidence="10" id="KW-1185">Reference proteome</keyword>
<feature type="domain" description="PhoU" evidence="8">
    <location>
        <begin position="142"/>
        <end position="227"/>
    </location>
</feature>
<dbReference type="AlphaFoldDB" id="G4D0W0"/>
<feature type="domain" description="PhoU" evidence="8">
    <location>
        <begin position="40"/>
        <end position="125"/>
    </location>
</feature>
<evidence type="ECO:0000259" key="8">
    <source>
        <dbReference type="Pfam" id="PF01895"/>
    </source>
</evidence>
<evidence type="ECO:0000256" key="4">
    <source>
        <dbReference type="ARBA" id="ARBA00022448"/>
    </source>
</evidence>
<gene>
    <name evidence="9" type="primary">phoU</name>
    <name evidence="9" type="ORF">HMPREF9129_0040</name>
</gene>
<dbReference type="Gene3D" id="1.20.58.220">
    <property type="entry name" value="Phosphate transport system protein phou homolog 2, domain 2"/>
    <property type="match status" value="1"/>
</dbReference>
<protein>
    <recommendedName>
        <fullName evidence="7">Phosphate-specific transport system accessory protein PhoU</fullName>
    </recommendedName>
</protein>
<dbReference type="EMBL" id="AGBB01000002">
    <property type="protein sequence ID" value="EGY80856.1"/>
    <property type="molecule type" value="Genomic_DNA"/>
</dbReference>
<dbReference type="GO" id="GO:0005737">
    <property type="term" value="C:cytoplasm"/>
    <property type="evidence" value="ECO:0007669"/>
    <property type="project" value="UniProtKB-SubCell"/>
</dbReference>
<dbReference type="PANTHER" id="PTHR42930:SF3">
    <property type="entry name" value="PHOSPHATE-SPECIFIC TRANSPORT SYSTEM ACCESSORY PROTEIN PHOU"/>
    <property type="match status" value="1"/>
</dbReference>
<comment type="subunit">
    <text evidence="3 7">Homodimer.</text>
</comment>
<dbReference type="PANTHER" id="PTHR42930">
    <property type="entry name" value="PHOSPHATE-SPECIFIC TRANSPORT SYSTEM ACCESSORY PROTEIN PHOU"/>
    <property type="match status" value="1"/>
</dbReference>
<dbReference type="Pfam" id="PF01895">
    <property type="entry name" value="PhoU"/>
    <property type="match status" value="2"/>
</dbReference>
<comment type="similarity">
    <text evidence="2 7">Belongs to the PhoU family.</text>
</comment>
<evidence type="ECO:0000256" key="7">
    <source>
        <dbReference type="PIRNR" id="PIRNR003107"/>
    </source>
</evidence>
<keyword evidence="5 7" id="KW-0963">Cytoplasm</keyword>
<reference evidence="9 10" key="1">
    <citation type="submission" date="2011-06" db="EMBL/GenBank/DDBJ databases">
        <authorList>
            <person name="Muzny D."/>
            <person name="Qin X."/>
            <person name="Deng J."/>
            <person name="Jiang H."/>
            <person name="Liu Y."/>
            <person name="Qu J."/>
            <person name="Song X.-Z."/>
            <person name="Zhang L."/>
            <person name="Thornton R."/>
            <person name="Coyle M."/>
            <person name="Francisco L."/>
            <person name="Jackson L."/>
            <person name="Javaid M."/>
            <person name="Korchina V."/>
            <person name="Kovar C."/>
            <person name="Mata R."/>
            <person name="Mathew T."/>
            <person name="Ngo R."/>
            <person name="Nguyen L."/>
            <person name="Nguyen N."/>
            <person name="Okwuonu G."/>
            <person name="Ongeri F."/>
            <person name="Pham C."/>
            <person name="Simmons D."/>
            <person name="Wilczek-Boney K."/>
            <person name="Hale W."/>
            <person name="Jakkamsetti A."/>
            <person name="Pham P."/>
            <person name="Ruth R."/>
            <person name="San Lucas F."/>
            <person name="Warren J."/>
            <person name="Zhang J."/>
            <person name="Zhao Z."/>
            <person name="Zhou C."/>
            <person name="Zhu D."/>
            <person name="Lee S."/>
            <person name="Bess C."/>
            <person name="Blankenburg K."/>
            <person name="Forbes L."/>
            <person name="Fu Q."/>
            <person name="Gubbala S."/>
            <person name="Hirani K."/>
            <person name="Jayaseelan J.C."/>
            <person name="Lara F."/>
            <person name="Munidasa M."/>
            <person name="Palculict T."/>
            <person name="Patil S."/>
            <person name="Pu L.-L."/>
            <person name="Saada N."/>
            <person name="Tang L."/>
            <person name="Weissenberger G."/>
            <person name="Zhu Y."/>
            <person name="Hemphill L."/>
            <person name="Shang Y."/>
            <person name="Youmans B."/>
            <person name="Ayvaz T."/>
            <person name="Ross M."/>
            <person name="Santibanez J."/>
            <person name="Aqrawi P."/>
            <person name="Gross S."/>
            <person name="Joshi V."/>
            <person name="Fowler G."/>
            <person name="Nazareth L."/>
            <person name="Reid J."/>
            <person name="Worley K."/>
            <person name="Petrosino J."/>
            <person name="Highlander S."/>
            <person name="Gibbs R."/>
        </authorList>
    </citation>
    <scope>NUCLEOTIDE SEQUENCE [LARGE SCALE GENOMIC DNA]</scope>
    <source>
        <strain evidence="9 10">ATCC 29427</strain>
    </source>
</reference>
<evidence type="ECO:0000256" key="3">
    <source>
        <dbReference type="ARBA" id="ARBA00011738"/>
    </source>
</evidence>
<dbReference type="InterPro" id="IPR038078">
    <property type="entry name" value="PhoU-like_sf"/>
</dbReference>
<dbReference type="eggNOG" id="COG0704">
    <property type="taxonomic scope" value="Bacteria"/>
</dbReference>
<proteinExistence type="inferred from homology"/>
<comment type="function">
    <text evidence="7">Plays a role in the regulation of phosphate uptake.</text>
</comment>
<dbReference type="GO" id="GO:0030643">
    <property type="term" value="P:intracellular phosphate ion homeostasis"/>
    <property type="evidence" value="ECO:0007669"/>
    <property type="project" value="InterPro"/>
</dbReference>
<dbReference type="InterPro" id="IPR028366">
    <property type="entry name" value="PhoU"/>
</dbReference>
<evidence type="ECO:0000256" key="2">
    <source>
        <dbReference type="ARBA" id="ARBA00008107"/>
    </source>
</evidence>
<evidence type="ECO:0000313" key="10">
    <source>
        <dbReference type="Proteomes" id="UP000003422"/>
    </source>
</evidence>
<evidence type="ECO:0000256" key="1">
    <source>
        <dbReference type="ARBA" id="ARBA00004496"/>
    </source>
</evidence>
<name>G4D0W0_9FIRM</name>
<evidence type="ECO:0000256" key="6">
    <source>
        <dbReference type="ARBA" id="ARBA00022592"/>
    </source>
</evidence>